<evidence type="ECO:0000313" key="3">
    <source>
        <dbReference type="Proteomes" id="UP000646749"/>
    </source>
</evidence>
<feature type="compositionally biased region" description="Polar residues" evidence="1">
    <location>
        <begin position="1"/>
        <end position="10"/>
    </location>
</feature>
<evidence type="ECO:0000256" key="1">
    <source>
        <dbReference type="SAM" id="MobiDB-lite"/>
    </source>
</evidence>
<evidence type="ECO:0008006" key="4">
    <source>
        <dbReference type="Google" id="ProtNLM"/>
    </source>
</evidence>
<reference evidence="2 3" key="1">
    <citation type="submission" date="2021-01" db="EMBL/GenBank/DDBJ databases">
        <title>Whole genome shotgun sequence of Plantactinospora endophytica NBRC 110450.</title>
        <authorList>
            <person name="Komaki H."/>
            <person name="Tamura T."/>
        </authorList>
    </citation>
    <scope>NUCLEOTIDE SEQUENCE [LARGE SCALE GENOMIC DNA]</scope>
    <source>
        <strain evidence="2 3">NBRC 110450</strain>
    </source>
</reference>
<feature type="compositionally biased region" description="Pro residues" evidence="1">
    <location>
        <begin position="13"/>
        <end position="22"/>
    </location>
</feature>
<gene>
    <name evidence="2" type="ORF">Pen02_10300</name>
</gene>
<name>A0ABQ4DUF7_9ACTN</name>
<proteinExistence type="predicted"/>
<dbReference type="RefSeq" id="WP_377472099.1">
    <property type="nucleotide sequence ID" value="NZ_JBHTIQ010000002.1"/>
</dbReference>
<dbReference type="Proteomes" id="UP000646749">
    <property type="component" value="Unassembled WGS sequence"/>
</dbReference>
<accession>A0ABQ4DUF7</accession>
<sequence length="168" mass="18504">MPTNPNQHQLSIPTPPASPSPETPSGSATVRMVRRRRAALRSEIQFLEQALAAPARDPGWRPRVRSSLGGLRGAFAEHMVVTEGPDGLYAELLDHAPRLARGVHVLIREHVAVVATMAALQRRVDLPEIGVSELRNRATDLLRELSRHRQRGADLVYEAYQTDIGGET</sequence>
<protein>
    <recommendedName>
        <fullName evidence="4">Hemerythrin-like domain-containing protein</fullName>
    </recommendedName>
</protein>
<evidence type="ECO:0000313" key="2">
    <source>
        <dbReference type="EMBL" id="GIG86094.1"/>
    </source>
</evidence>
<keyword evidence="3" id="KW-1185">Reference proteome</keyword>
<organism evidence="2 3">
    <name type="scientific">Plantactinospora endophytica</name>
    <dbReference type="NCBI Taxonomy" id="673535"/>
    <lineage>
        <taxon>Bacteria</taxon>
        <taxon>Bacillati</taxon>
        <taxon>Actinomycetota</taxon>
        <taxon>Actinomycetes</taxon>
        <taxon>Micromonosporales</taxon>
        <taxon>Micromonosporaceae</taxon>
        <taxon>Plantactinospora</taxon>
    </lineage>
</organism>
<feature type="region of interest" description="Disordered" evidence="1">
    <location>
        <begin position="1"/>
        <end position="29"/>
    </location>
</feature>
<dbReference type="EMBL" id="BONW01000002">
    <property type="protein sequence ID" value="GIG86094.1"/>
    <property type="molecule type" value="Genomic_DNA"/>
</dbReference>
<comment type="caution">
    <text evidence="2">The sequence shown here is derived from an EMBL/GenBank/DDBJ whole genome shotgun (WGS) entry which is preliminary data.</text>
</comment>